<dbReference type="InterPro" id="IPR013098">
    <property type="entry name" value="Ig_I-set"/>
</dbReference>
<feature type="transmembrane region" description="Helical" evidence="1">
    <location>
        <begin position="196"/>
        <end position="216"/>
    </location>
</feature>
<organism evidence="3 4">
    <name type="scientific">Brachionus plicatilis</name>
    <name type="common">Marine rotifer</name>
    <name type="synonym">Brachionus muelleri</name>
    <dbReference type="NCBI Taxonomy" id="10195"/>
    <lineage>
        <taxon>Eukaryota</taxon>
        <taxon>Metazoa</taxon>
        <taxon>Spiralia</taxon>
        <taxon>Gnathifera</taxon>
        <taxon>Rotifera</taxon>
        <taxon>Eurotatoria</taxon>
        <taxon>Monogononta</taxon>
        <taxon>Pseudotrocha</taxon>
        <taxon>Ploima</taxon>
        <taxon>Brachionidae</taxon>
        <taxon>Brachionus</taxon>
    </lineage>
</organism>
<keyword evidence="4" id="KW-1185">Reference proteome</keyword>
<dbReference type="AlphaFoldDB" id="A0A3M7Q5W6"/>
<dbReference type="SUPFAM" id="SSF48726">
    <property type="entry name" value="Immunoglobulin"/>
    <property type="match status" value="1"/>
</dbReference>
<evidence type="ECO:0000256" key="1">
    <source>
        <dbReference type="SAM" id="Phobius"/>
    </source>
</evidence>
<comment type="caution">
    <text evidence="3">The sequence shown here is derived from an EMBL/GenBank/DDBJ whole genome shotgun (WGS) entry which is preliminary data.</text>
</comment>
<dbReference type="InterPro" id="IPR003599">
    <property type="entry name" value="Ig_sub"/>
</dbReference>
<dbReference type="InterPro" id="IPR036179">
    <property type="entry name" value="Ig-like_dom_sf"/>
</dbReference>
<evidence type="ECO:0000259" key="2">
    <source>
        <dbReference type="PROSITE" id="PS50835"/>
    </source>
</evidence>
<dbReference type="OrthoDB" id="5970915at2759"/>
<sequence length="241" mass="27804">MYHLYFLTKIHHKEHALIENETILLVYGSEVKLTCNLTTPVKFFVNGAEAKGENYEIADLTMKIKNLKKADVLNSYFCNNSQGDQINFQTEITPHLYKVDFLNFFGVSGKKVYLSCYVLVGYQNNLDIEWMWKNPKGEILNLTHRFEITSKNESSTLTIHDSMIEDSGIYECIAVNTYGSHSRTLKLVVKSNLTPLWPFLGTIGQFVVLAFILLYYEFGAKREVKFFKNKKTTPLVERNTI</sequence>
<evidence type="ECO:0000313" key="4">
    <source>
        <dbReference type="Proteomes" id="UP000276133"/>
    </source>
</evidence>
<dbReference type="Pfam" id="PF07679">
    <property type="entry name" value="I-set"/>
    <property type="match status" value="1"/>
</dbReference>
<dbReference type="PROSITE" id="PS50835">
    <property type="entry name" value="IG_LIKE"/>
    <property type="match status" value="1"/>
</dbReference>
<gene>
    <name evidence="3" type="ORF">BpHYR1_012191</name>
</gene>
<protein>
    <recommendedName>
        <fullName evidence="2">Ig-like domain-containing protein</fullName>
    </recommendedName>
</protein>
<dbReference type="EMBL" id="REGN01007279">
    <property type="protein sequence ID" value="RNA06817.1"/>
    <property type="molecule type" value="Genomic_DNA"/>
</dbReference>
<keyword evidence="1" id="KW-1133">Transmembrane helix</keyword>
<proteinExistence type="predicted"/>
<dbReference type="Gene3D" id="2.60.40.10">
    <property type="entry name" value="Immunoglobulins"/>
    <property type="match status" value="1"/>
</dbReference>
<dbReference type="InterPro" id="IPR007110">
    <property type="entry name" value="Ig-like_dom"/>
</dbReference>
<keyword evidence="1" id="KW-0472">Membrane</keyword>
<dbReference type="Proteomes" id="UP000276133">
    <property type="component" value="Unassembled WGS sequence"/>
</dbReference>
<dbReference type="STRING" id="10195.A0A3M7Q5W6"/>
<feature type="domain" description="Ig-like" evidence="2">
    <location>
        <begin position="94"/>
        <end position="188"/>
    </location>
</feature>
<accession>A0A3M7Q5W6</accession>
<dbReference type="SMART" id="SM00409">
    <property type="entry name" value="IG"/>
    <property type="match status" value="1"/>
</dbReference>
<name>A0A3M7Q5W6_BRAPC</name>
<keyword evidence="1" id="KW-0812">Transmembrane</keyword>
<dbReference type="InterPro" id="IPR013783">
    <property type="entry name" value="Ig-like_fold"/>
</dbReference>
<reference evidence="3 4" key="1">
    <citation type="journal article" date="2018" name="Sci. Rep.">
        <title>Genomic signatures of local adaptation to the degree of environmental predictability in rotifers.</title>
        <authorList>
            <person name="Franch-Gras L."/>
            <person name="Hahn C."/>
            <person name="Garcia-Roger E.M."/>
            <person name="Carmona M.J."/>
            <person name="Serra M."/>
            <person name="Gomez A."/>
        </authorList>
    </citation>
    <scope>NUCLEOTIDE SEQUENCE [LARGE SCALE GENOMIC DNA]</scope>
    <source>
        <strain evidence="3">HYR1</strain>
    </source>
</reference>
<evidence type="ECO:0000313" key="3">
    <source>
        <dbReference type="EMBL" id="RNA06817.1"/>
    </source>
</evidence>